<dbReference type="Proteomes" id="UP000315215">
    <property type="component" value="Chromosome"/>
</dbReference>
<protein>
    <recommendedName>
        <fullName evidence="3">Spore coat protein</fullName>
    </recommendedName>
</protein>
<evidence type="ECO:0000313" key="2">
    <source>
        <dbReference type="Proteomes" id="UP000315215"/>
    </source>
</evidence>
<reference evidence="1 2" key="1">
    <citation type="submission" date="2019-07" db="EMBL/GenBank/DDBJ databases">
        <authorList>
            <person name="Li J."/>
        </authorList>
    </citation>
    <scope>NUCLEOTIDE SEQUENCE [LARGE SCALE GENOMIC DNA]</scope>
    <source>
        <strain evidence="1 2">TKL69</strain>
    </source>
</reference>
<keyword evidence="2" id="KW-1185">Reference proteome</keyword>
<organism evidence="1 2">
    <name type="scientific">Radiobacillus deserti</name>
    <dbReference type="NCBI Taxonomy" id="2594883"/>
    <lineage>
        <taxon>Bacteria</taxon>
        <taxon>Bacillati</taxon>
        <taxon>Bacillota</taxon>
        <taxon>Bacilli</taxon>
        <taxon>Bacillales</taxon>
        <taxon>Bacillaceae</taxon>
        <taxon>Radiobacillus</taxon>
    </lineage>
</organism>
<name>A0A516KJ28_9BACI</name>
<gene>
    <name evidence="1" type="ORF">FN924_15160</name>
</gene>
<evidence type="ECO:0000313" key="1">
    <source>
        <dbReference type="EMBL" id="QDP41403.1"/>
    </source>
</evidence>
<dbReference type="OrthoDB" id="2452736at2"/>
<dbReference type="KEGG" id="aqt:FN924_15160"/>
<accession>A0A516KJ28</accession>
<proteinExistence type="predicted"/>
<sequence>MTLPAIDLGLMTEHLSAHKGLIHKLRMYEGMVSYPTLRFLLELNQEMLHAHVEAMMAFIHPNYHGEVAIPPLPVLSLEELHGNGNIASQKSDKAITMESKSSSKMMANENFMSASLMKDANVRSVHVEMSYQQSTMQQLYREFADRMGWSIVTPTSERNQAEIYNHFYHMFSNE</sequence>
<dbReference type="AlphaFoldDB" id="A0A516KJ28"/>
<dbReference type="EMBL" id="CP041666">
    <property type="protein sequence ID" value="QDP41403.1"/>
    <property type="molecule type" value="Genomic_DNA"/>
</dbReference>
<evidence type="ECO:0008006" key="3">
    <source>
        <dbReference type="Google" id="ProtNLM"/>
    </source>
</evidence>
<dbReference type="RefSeq" id="WP_143895913.1">
    <property type="nucleotide sequence ID" value="NZ_CP041666.1"/>
</dbReference>